<evidence type="ECO:0000313" key="2">
    <source>
        <dbReference type="Proteomes" id="UP000214646"/>
    </source>
</evidence>
<sequence length="50" mass="5076">MAVPPGGPYATASDPYVYDRVIVKYPSAGPVGPNLVAFPAAEIQTVAGIS</sequence>
<comment type="caution">
    <text evidence="1">The sequence shown here is derived from an EMBL/GenBank/DDBJ whole genome shotgun (WGS) entry which is preliminary data.</text>
</comment>
<dbReference type="Proteomes" id="UP000214646">
    <property type="component" value="Unassembled WGS sequence"/>
</dbReference>
<name>A0A225DK41_9BACT</name>
<protein>
    <submittedName>
        <fullName evidence="1">Uncharacterized protein</fullName>
    </submittedName>
</protein>
<keyword evidence="2" id="KW-1185">Reference proteome</keyword>
<dbReference type="RefSeq" id="WP_161967451.1">
    <property type="nucleotide sequence ID" value="NZ_NIDE01000005.1"/>
</dbReference>
<dbReference type="EMBL" id="NIDE01000005">
    <property type="protein sequence ID" value="OWK41821.1"/>
    <property type="molecule type" value="Genomic_DNA"/>
</dbReference>
<reference evidence="2" key="1">
    <citation type="submission" date="2017-06" db="EMBL/GenBank/DDBJ databases">
        <title>Genome analysis of Fimbriiglobus ruber SP5, the first member of the order Planctomycetales with confirmed chitinolytic capability.</title>
        <authorList>
            <person name="Ravin N.V."/>
            <person name="Rakitin A.L."/>
            <person name="Ivanova A.A."/>
            <person name="Beletsky A.V."/>
            <person name="Kulichevskaya I.S."/>
            <person name="Mardanov A.V."/>
            <person name="Dedysh S.N."/>
        </authorList>
    </citation>
    <scope>NUCLEOTIDE SEQUENCE [LARGE SCALE GENOMIC DNA]</scope>
    <source>
        <strain evidence="2">SP5</strain>
    </source>
</reference>
<organism evidence="1 2">
    <name type="scientific">Fimbriiglobus ruber</name>
    <dbReference type="NCBI Taxonomy" id="1908690"/>
    <lineage>
        <taxon>Bacteria</taxon>
        <taxon>Pseudomonadati</taxon>
        <taxon>Planctomycetota</taxon>
        <taxon>Planctomycetia</taxon>
        <taxon>Gemmatales</taxon>
        <taxon>Gemmataceae</taxon>
        <taxon>Fimbriiglobus</taxon>
    </lineage>
</organism>
<evidence type="ECO:0000313" key="1">
    <source>
        <dbReference type="EMBL" id="OWK41821.1"/>
    </source>
</evidence>
<gene>
    <name evidence="1" type="ORF">FRUB_03899</name>
</gene>
<proteinExistence type="predicted"/>
<dbReference type="AlphaFoldDB" id="A0A225DK41"/>
<accession>A0A225DK41</accession>